<evidence type="ECO:0000256" key="1">
    <source>
        <dbReference type="SAM" id="Phobius"/>
    </source>
</evidence>
<name>A0ABR6RLB4_9BURK</name>
<proteinExistence type="predicted"/>
<dbReference type="RefSeq" id="WP_184711648.1">
    <property type="nucleotide sequence ID" value="NZ_JACHKZ010000047.1"/>
</dbReference>
<keyword evidence="1" id="KW-1133">Transmembrane helix</keyword>
<protein>
    <submittedName>
        <fullName evidence="2">NADH:ubiquinone oxidoreductase subunit 6 (Subunit J)</fullName>
    </submittedName>
</protein>
<dbReference type="EMBL" id="JACHKZ010000047">
    <property type="protein sequence ID" value="MBB6579966.1"/>
    <property type="molecule type" value="Genomic_DNA"/>
</dbReference>
<feature type="transmembrane region" description="Helical" evidence="1">
    <location>
        <begin position="33"/>
        <end position="63"/>
    </location>
</feature>
<comment type="caution">
    <text evidence="2">The sequence shown here is derived from an EMBL/GenBank/DDBJ whole genome shotgun (WGS) entry which is preliminary data.</text>
</comment>
<keyword evidence="1" id="KW-0812">Transmembrane</keyword>
<organism evidence="2 3">
    <name type="scientific">Comamonas odontotermitis</name>
    <dbReference type="NCBI Taxonomy" id="379895"/>
    <lineage>
        <taxon>Bacteria</taxon>
        <taxon>Pseudomonadati</taxon>
        <taxon>Pseudomonadota</taxon>
        <taxon>Betaproteobacteria</taxon>
        <taxon>Burkholderiales</taxon>
        <taxon>Comamonadaceae</taxon>
        <taxon>Comamonas</taxon>
    </lineage>
</organism>
<evidence type="ECO:0000313" key="3">
    <source>
        <dbReference type="Proteomes" id="UP000562492"/>
    </source>
</evidence>
<sequence length="71" mass="7751">MSDAVFLMLWLCPAFIALCVAFGAIKDDEPVYGVIFIAVAIIPFAAMIGLVVALIYGAFWSAIKIVEKAWR</sequence>
<evidence type="ECO:0000313" key="2">
    <source>
        <dbReference type="EMBL" id="MBB6579966.1"/>
    </source>
</evidence>
<gene>
    <name evidence="2" type="ORF">HNP33_004091</name>
</gene>
<reference evidence="2 3" key="1">
    <citation type="submission" date="2020-08" db="EMBL/GenBank/DDBJ databases">
        <title>Functional genomics of gut bacteria from endangered species of beetles.</title>
        <authorList>
            <person name="Carlos-Shanley C."/>
        </authorList>
    </citation>
    <scope>NUCLEOTIDE SEQUENCE [LARGE SCALE GENOMIC DNA]</scope>
    <source>
        <strain evidence="2 3">S00124</strain>
    </source>
</reference>
<keyword evidence="1" id="KW-0472">Membrane</keyword>
<accession>A0ABR6RLB4</accession>
<dbReference type="Proteomes" id="UP000562492">
    <property type="component" value="Unassembled WGS sequence"/>
</dbReference>
<keyword evidence="3" id="KW-1185">Reference proteome</keyword>